<dbReference type="EMBL" id="CP049057">
    <property type="protein sequence ID" value="QIE58581.1"/>
    <property type="molecule type" value="Genomic_DNA"/>
</dbReference>
<keyword evidence="1" id="KW-0472">Membrane</keyword>
<keyword evidence="1" id="KW-0812">Transmembrane</keyword>
<dbReference type="KEGG" id="mgel:G5B37_03105"/>
<keyword evidence="3" id="KW-1185">Reference proteome</keyword>
<dbReference type="Proteomes" id="UP000505306">
    <property type="component" value="Chromosome"/>
</dbReference>
<name>A0A6G6GLL1_9FLAO</name>
<evidence type="ECO:0000313" key="2">
    <source>
        <dbReference type="EMBL" id="QIE58581.1"/>
    </source>
</evidence>
<organism evidence="2 3">
    <name type="scientific">Rasiella rasia</name>
    <dbReference type="NCBI Taxonomy" id="2744027"/>
    <lineage>
        <taxon>Bacteria</taxon>
        <taxon>Pseudomonadati</taxon>
        <taxon>Bacteroidota</taxon>
        <taxon>Flavobacteriia</taxon>
        <taxon>Flavobacteriales</taxon>
        <taxon>Flavobacteriaceae</taxon>
        <taxon>Rasiella</taxon>
    </lineage>
</organism>
<evidence type="ECO:0000256" key="1">
    <source>
        <dbReference type="SAM" id="Phobius"/>
    </source>
</evidence>
<protein>
    <submittedName>
        <fullName evidence="2">Uncharacterized protein</fullName>
    </submittedName>
</protein>
<evidence type="ECO:0000313" key="3">
    <source>
        <dbReference type="Proteomes" id="UP000505306"/>
    </source>
</evidence>
<keyword evidence="1" id="KW-1133">Transmembrane helix</keyword>
<reference evidence="2 3" key="1">
    <citation type="submission" date="2020-02" db="EMBL/GenBank/DDBJ databases">
        <title>Complete genome sequence of Flavobacteriaceae bacterium.</title>
        <authorList>
            <person name="Kim S.-J."/>
            <person name="Kim Y.-S."/>
            <person name="Kim K.-H."/>
        </authorList>
    </citation>
    <scope>NUCLEOTIDE SEQUENCE [LARGE SCALE GENOMIC DNA]</scope>
    <source>
        <strain evidence="2 3">RR4-40</strain>
    </source>
</reference>
<dbReference type="RefSeq" id="WP_164678605.1">
    <property type="nucleotide sequence ID" value="NZ_CP049057.1"/>
</dbReference>
<dbReference type="AlphaFoldDB" id="A0A6G6GLL1"/>
<feature type="transmembrane region" description="Helical" evidence="1">
    <location>
        <begin position="7"/>
        <end position="26"/>
    </location>
</feature>
<accession>A0A6G6GLL1</accession>
<sequence>MTQIKHIVVSVVTYLLLCAIVFPSALQFSHLFEEHEHTFCGNVSTHLHENDLDCDFTKFLIPLAPSYTFNFEEQKVFIDETTLSFYYQAPKELGISQFIRARGPPYFQQHTILVSC</sequence>
<gene>
    <name evidence="2" type="ORF">G5B37_03105</name>
</gene>
<proteinExistence type="predicted"/>